<protein>
    <submittedName>
        <fullName evidence="1">Uncharacterized protein</fullName>
    </submittedName>
</protein>
<accession>A0A5Q4BZL0</accession>
<sequence>VSRSEGQRAQTAETRIARVKGAYSAVVLGTFSLCVVSKQRQKKRADDESPMAEAWCADDDPDERCNSKALRHSKCQTC</sequence>
<gene>
    <name evidence="1" type="ORF">CSHISOI_03204</name>
</gene>
<proteinExistence type="predicted"/>
<evidence type="ECO:0000313" key="2">
    <source>
        <dbReference type="Proteomes" id="UP000326340"/>
    </source>
</evidence>
<name>A0A5Q4BZL0_9PEZI</name>
<dbReference type="AlphaFoldDB" id="A0A5Q4BZL0"/>
<comment type="caution">
    <text evidence="1">The sequence shown here is derived from an EMBL/GenBank/DDBJ whole genome shotgun (WGS) entry which is preliminary data.</text>
</comment>
<dbReference type="EMBL" id="PUHP01000187">
    <property type="protein sequence ID" value="TQN72261.1"/>
    <property type="molecule type" value="Genomic_DNA"/>
</dbReference>
<organism evidence="1 2">
    <name type="scientific">Colletotrichum shisoi</name>
    <dbReference type="NCBI Taxonomy" id="2078593"/>
    <lineage>
        <taxon>Eukaryota</taxon>
        <taxon>Fungi</taxon>
        <taxon>Dikarya</taxon>
        <taxon>Ascomycota</taxon>
        <taxon>Pezizomycotina</taxon>
        <taxon>Sordariomycetes</taxon>
        <taxon>Hypocreomycetidae</taxon>
        <taxon>Glomerellales</taxon>
        <taxon>Glomerellaceae</taxon>
        <taxon>Colletotrichum</taxon>
        <taxon>Colletotrichum destructivum species complex</taxon>
    </lineage>
</organism>
<feature type="non-terminal residue" evidence="1">
    <location>
        <position position="1"/>
    </location>
</feature>
<dbReference type="Proteomes" id="UP000326340">
    <property type="component" value="Unassembled WGS sequence"/>
</dbReference>
<reference evidence="1 2" key="1">
    <citation type="journal article" date="2019" name="Sci. Rep.">
        <title>Colletotrichum shisoi sp. nov., an anthracnose pathogen of Perilla frutescens in Japan: molecular phylogenetic, morphological and genomic evidence.</title>
        <authorList>
            <person name="Gan P."/>
            <person name="Tsushima A."/>
            <person name="Hiroyama R."/>
            <person name="Narusaka M."/>
            <person name="Takano Y."/>
            <person name="Narusaka Y."/>
            <person name="Kawaradani M."/>
            <person name="Damm U."/>
            <person name="Shirasu K."/>
        </authorList>
    </citation>
    <scope>NUCLEOTIDE SEQUENCE [LARGE SCALE GENOMIC DNA]</scope>
    <source>
        <strain evidence="1 2">PG-2018a</strain>
    </source>
</reference>
<keyword evidence="2" id="KW-1185">Reference proteome</keyword>
<evidence type="ECO:0000313" key="1">
    <source>
        <dbReference type="EMBL" id="TQN72261.1"/>
    </source>
</evidence>